<name>A0A1G1Z0K2_9BACT</name>
<dbReference type="EMBL" id="MHIU01000003">
    <property type="protein sequence ID" value="OGY58161.1"/>
    <property type="molecule type" value="Genomic_DNA"/>
</dbReference>
<protein>
    <recommendedName>
        <fullName evidence="3">30S ribosomal protein S21</fullName>
    </recommendedName>
</protein>
<evidence type="ECO:0000313" key="1">
    <source>
        <dbReference type="EMBL" id="OGY58161.1"/>
    </source>
</evidence>
<dbReference type="InterPro" id="IPR038380">
    <property type="entry name" value="Ribosomal_bS21_sf"/>
</dbReference>
<gene>
    <name evidence="1" type="ORF">A3D47_01785</name>
</gene>
<accession>A0A1G1Z0K2</accession>
<reference evidence="1 2" key="1">
    <citation type="journal article" date="2016" name="Nat. Commun.">
        <title>Thousands of microbial genomes shed light on interconnected biogeochemical processes in an aquifer system.</title>
        <authorList>
            <person name="Anantharaman K."/>
            <person name="Brown C.T."/>
            <person name="Hug L.A."/>
            <person name="Sharon I."/>
            <person name="Castelle C.J."/>
            <person name="Probst A.J."/>
            <person name="Thomas B.C."/>
            <person name="Singh A."/>
            <person name="Wilkins M.J."/>
            <person name="Karaoz U."/>
            <person name="Brodie E.L."/>
            <person name="Williams K.H."/>
            <person name="Hubbard S.S."/>
            <person name="Banfield J.F."/>
        </authorList>
    </citation>
    <scope>NUCLEOTIDE SEQUENCE [LARGE SCALE GENOMIC DNA]</scope>
</reference>
<organism evidence="1 2">
    <name type="scientific">Candidatus Colwellbacteria bacterium RIFCSPHIGHO2_02_FULL_43_15</name>
    <dbReference type="NCBI Taxonomy" id="1797686"/>
    <lineage>
        <taxon>Bacteria</taxon>
        <taxon>Candidatus Colwelliibacteriota</taxon>
    </lineage>
</organism>
<evidence type="ECO:0000313" key="2">
    <source>
        <dbReference type="Proteomes" id="UP000178651"/>
    </source>
</evidence>
<evidence type="ECO:0008006" key="3">
    <source>
        <dbReference type="Google" id="ProtNLM"/>
    </source>
</evidence>
<sequence length="69" mass="8211">MVVKKREGEQTAALIYRFTKKIQQSGVLREAKKRRFSHRRVTRNKRHISAMYKAEKTQAILKERKLGLL</sequence>
<dbReference type="Proteomes" id="UP000178651">
    <property type="component" value="Unassembled WGS sequence"/>
</dbReference>
<comment type="caution">
    <text evidence="1">The sequence shown here is derived from an EMBL/GenBank/DDBJ whole genome shotgun (WGS) entry which is preliminary data.</text>
</comment>
<proteinExistence type="predicted"/>
<dbReference type="AlphaFoldDB" id="A0A1G1Z0K2"/>
<dbReference type="Gene3D" id="1.20.5.1150">
    <property type="entry name" value="Ribosomal protein S8"/>
    <property type="match status" value="1"/>
</dbReference>